<organism evidence="2 3">
    <name type="scientific">Corynebacterium alimapuense</name>
    <dbReference type="NCBI Taxonomy" id="1576874"/>
    <lineage>
        <taxon>Bacteria</taxon>
        <taxon>Bacillati</taxon>
        <taxon>Actinomycetota</taxon>
        <taxon>Actinomycetes</taxon>
        <taxon>Mycobacteriales</taxon>
        <taxon>Corynebacteriaceae</taxon>
        <taxon>Corynebacterium</taxon>
    </lineage>
</organism>
<dbReference type="EMBL" id="PTJO01000003">
    <property type="protein sequence ID" value="RNE49658.1"/>
    <property type="molecule type" value="Genomic_DNA"/>
</dbReference>
<dbReference type="AlphaFoldDB" id="A0A3M8KB23"/>
<comment type="caution">
    <text evidence="2">The sequence shown here is derived from an EMBL/GenBank/DDBJ whole genome shotgun (WGS) entry which is preliminary data.</text>
</comment>
<dbReference type="Proteomes" id="UP000266975">
    <property type="component" value="Unassembled WGS sequence"/>
</dbReference>
<gene>
    <name evidence="2" type="ORF">C5L39_04805</name>
</gene>
<feature type="transmembrane region" description="Helical" evidence="1">
    <location>
        <begin position="56"/>
        <end position="74"/>
    </location>
</feature>
<reference evidence="2 3" key="1">
    <citation type="submission" date="2018-02" db="EMBL/GenBank/DDBJ databases">
        <title>Corynebacterium alimpuense sp. nov., a marine obligate actinomycete isolated from sediments of Valparaiso bay, Chile.</title>
        <authorList>
            <person name="Claverias F."/>
            <person name="Gonzales-Siles L."/>
            <person name="Salva-Serra F."/>
            <person name="Inganaes E."/>
            <person name="Molin K."/>
            <person name="Cumsille A."/>
            <person name="Undabarrena A."/>
            <person name="Couve E."/>
            <person name="Moore E.R.B."/>
            <person name="Gomila M."/>
            <person name="Camara B."/>
        </authorList>
    </citation>
    <scope>NUCLEOTIDE SEQUENCE [LARGE SCALE GENOMIC DNA]</scope>
    <source>
        <strain evidence="2 3">CCUG 69366</strain>
    </source>
</reference>
<keyword evidence="1" id="KW-1133">Transmembrane helix</keyword>
<evidence type="ECO:0000313" key="2">
    <source>
        <dbReference type="EMBL" id="RNE49658.1"/>
    </source>
</evidence>
<proteinExistence type="predicted"/>
<keyword evidence="1" id="KW-0472">Membrane</keyword>
<dbReference type="RefSeq" id="WP_123047705.1">
    <property type="nucleotide sequence ID" value="NZ_PTJO01000003.1"/>
</dbReference>
<keyword evidence="3" id="KW-1185">Reference proteome</keyword>
<feature type="transmembrane region" description="Helical" evidence="1">
    <location>
        <begin position="6"/>
        <end position="23"/>
    </location>
</feature>
<keyword evidence="1" id="KW-0812">Transmembrane</keyword>
<feature type="transmembrane region" description="Helical" evidence="1">
    <location>
        <begin position="30"/>
        <end position="50"/>
    </location>
</feature>
<protein>
    <submittedName>
        <fullName evidence="2">Uncharacterized protein</fullName>
    </submittedName>
</protein>
<evidence type="ECO:0000313" key="3">
    <source>
        <dbReference type="Proteomes" id="UP000266975"/>
    </source>
</evidence>
<dbReference type="OrthoDB" id="9980227at2"/>
<name>A0A3M8KB23_9CORY</name>
<sequence length="91" mass="9548">MFWTTVIASVIAALAGGVTYYAWKSDHKPIAALTAVVCAISASIAVVFAFLGAVALFLRIIPILLLALGVWLMWKVFTGGFSKSGTTSQVG</sequence>
<accession>A0A3M8KB23</accession>
<evidence type="ECO:0000256" key="1">
    <source>
        <dbReference type="SAM" id="Phobius"/>
    </source>
</evidence>